<comment type="similarity">
    <text evidence="2 7 8">In the C-terminal section; belongs to the purine/pyrimidine phosphoribosyltransferase family.</text>
</comment>
<dbReference type="PROSITE" id="PS51278">
    <property type="entry name" value="GATASE_TYPE_2"/>
    <property type="match status" value="1"/>
</dbReference>
<keyword evidence="7 10" id="KW-0479">Metal-binding</keyword>
<feature type="active site" description="Nucleophile" evidence="7 9">
    <location>
        <position position="2"/>
    </location>
</feature>
<evidence type="ECO:0000256" key="6">
    <source>
        <dbReference type="ARBA" id="ARBA00022962"/>
    </source>
</evidence>
<evidence type="ECO:0000313" key="14">
    <source>
        <dbReference type="Proteomes" id="UP000257323"/>
    </source>
</evidence>
<comment type="cofactor">
    <cofactor evidence="7 11">
        <name>[4Fe-4S] cluster</name>
        <dbReference type="ChEBI" id="CHEBI:49883"/>
    </cofactor>
    <text evidence="7 11">Binds 1 [4Fe-4S] cluster per subunit.</text>
</comment>
<keyword evidence="5 7" id="KW-0658">Purine biosynthesis</keyword>
<keyword evidence="7 11" id="KW-0411">Iron-sulfur</keyword>
<feature type="binding site" evidence="7 10">
    <location>
        <position position="362"/>
    </location>
    <ligand>
        <name>Mg(2+)</name>
        <dbReference type="ChEBI" id="CHEBI:18420"/>
    </ligand>
</feature>
<evidence type="ECO:0000256" key="8">
    <source>
        <dbReference type="PIRNR" id="PIRNR000485"/>
    </source>
</evidence>
<dbReference type="GO" id="GO:0006189">
    <property type="term" value="P:'de novo' IMP biosynthetic process"/>
    <property type="evidence" value="ECO:0007669"/>
    <property type="project" value="UniProtKB-UniRule"/>
</dbReference>
<evidence type="ECO:0000256" key="2">
    <source>
        <dbReference type="ARBA" id="ARBA00010138"/>
    </source>
</evidence>
<keyword evidence="7 11" id="KW-0408">Iron</keyword>
<dbReference type="Gene3D" id="3.60.20.10">
    <property type="entry name" value="Glutamine Phosphoribosylpyrophosphate, subunit 1, domain 1"/>
    <property type="match status" value="1"/>
</dbReference>
<dbReference type="InterPro" id="IPR000836">
    <property type="entry name" value="PRTase_dom"/>
</dbReference>
<dbReference type="Proteomes" id="UP000257323">
    <property type="component" value="Unassembled WGS sequence"/>
</dbReference>
<evidence type="ECO:0000256" key="9">
    <source>
        <dbReference type="PIRSR" id="PIRSR000485-1"/>
    </source>
</evidence>
<dbReference type="Pfam" id="PF13522">
    <property type="entry name" value="GATase_6"/>
    <property type="match status" value="1"/>
</dbReference>
<keyword evidence="6 7" id="KW-0315">Glutamine amidotransferase</keyword>
<keyword evidence="4 7" id="KW-0808">Transferase</keyword>
<reference evidence="13 14" key="1">
    <citation type="submission" date="2018-08" db="EMBL/GenBank/DDBJ databases">
        <title>Genome analysis of the thermophilic bacterium of the candidate phylum Aminicenantes from deep subsurface aquifer revealed its physiology and ecological role.</title>
        <authorList>
            <person name="Kadnikov V.V."/>
            <person name="Mardanov A.V."/>
            <person name="Beletsky A.V."/>
            <person name="Karnachuk O.V."/>
            <person name="Ravin N.V."/>
        </authorList>
    </citation>
    <scope>NUCLEOTIDE SEQUENCE [LARGE SCALE GENOMIC DNA]</scope>
    <source>
        <strain evidence="13">BY38</strain>
    </source>
</reference>
<evidence type="ECO:0000256" key="1">
    <source>
        <dbReference type="ARBA" id="ARBA00005209"/>
    </source>
</evidence>
<keyword evidence="3 7" id="KW-0328">Glycosyltransferase</keyword>
<dbReference type="CDD" id="cd00715">
    <property type="entry name" value="GPATase_N"/>
    <property type="match status" value="1"/>
</dbReference>
<dbReference type="NCBIfam" id="TIGR01134">
    <property type="entry name" value="purF"/>
    <property type="match status" value="1"/>
</dbReference>
<dbReference type="InterPro" id="IPR017932">
    <property type="entry name" value="GATase_2_dom"/>
</dbReference>
<dbReference type="InterPro" id="IPR005854">
    <property type="entry name" value="PurF"/>
</dbReference>
<comment type="function">
    <text evidence="7">Catalyzes the formation of phosphoribosylamine from phosphoribosylpyrophosphate (PRPP) and glutamine.</text>
</comment>
<dbReference type="AlphaFoldDB" id="A0A3E2BQK0"/>
<dbReference type="InterPro" id="IPR029057">
    <property type="entry name" value="PRTase-like"/>
</dbReference>
<feature type="binding site" evidence="7 11">
    <location>
        <position position="249"/>
    </location>
    <ligand>
        <name>[4Fe-4S] cluster</name>
        <dbReference type="ChEBI" id="CHEBI:49883"/>
    </ligand>
</feature>
<evidence type="ECO:0000256" key="7">
    <source>
        <dbReference type="HAMAP-Rule" id="MF_01931"/>
    </source>
</evidence>
<evidence type="ECO:0000256" key="4">
    <source>
        <dbReference type="ARBA" id="ARBA00022679"/>
    </source>
</evidence>
<comment type="caution">
    <text evidence="13">The sequence shown here is derived from an EMBL/GenBank/DDBJ whole genome shotgun (WGS) entry which is preliminary data.</text>
</comment>
<dbReference type="HAMAP" id="MF_01931">
    <property type="entry name" value="PurF"/>
    <property type="match status" value="1"/>
</dbReference>
<dbReference type="EC" id="2.4.2.14" evidence="7"/>
<sequence>MCGVIGIWANREVFHDLYQGLLSIQHRGQDAAGIITYDGRFHEKKGNGLVLDIFGPQEAAQLKGNVGIGHTRYPTIGGGGHEDAQPFMVNTPFGIILAHNGNVVNYRQLKKELFEKNQRLLNSDCDAEVILNVFAQELEEQRVKQLSPENIFKAVAGVYRRVKGSYSVVAYIAEQGLVAFRDPHGIKPLSFGRRRDGLKPSYAFASETVSLNLMNFDDIEHIQAGEAVFLDRNRELHRQKIIHKKHTPCLFEWVYFARPDSVIDGVNVYKSRVNLGRLLAAEIKKKNLEIDVVVPVPDSARDAAIEIARRLKLKYREALVKNRYIGRTFIMPAEIKRQSSVRQKLNPICSEIAGKKVLLVDDSIVRGNTSRAIVEMVRECGAEKVYFASYSPPLRYPCVYGIDMQTKTEFVARDADEELVARRIGADQVIYQTLKNLKKAVRMENPQLRSFCAACFDGCYPTGDVTQDILKAIEEERKLVQESQLELNIKTGR</sequence>
<dbReference type="InterPro" id="IPR035584">
    <property type="entry name" value="PurF_N"/>
</dbReference>
<dbReference type="GO" id="GO:0009113">
    <property type="term" value="P:purine nucleobase biosynthetic process"/>
    <property type="evidence" value="ECO:0007669"/>
    <property type="project" value="UniProtKB-UniRule"/>
</dbReference>
<comment type="catalytic activity">
    <reaction evidence="7 8">
        <text>5-phospho-beta-D-ribosylamine + L-glutamate + diphosphate = 5-phospho-alpha-D-ribose 1-diphosphate + L-glutamine + H2O</text>
        <dbReference type="Rhea" id="RHEA:14905"/>
        <dbReference type="ChEBI" id="CHEBI:15377"/>
        <dbReference type="ChEBI" id="CHEBI:29985"/>
        <dbReference type="ChEBI" id="CHEBI:33019"/>
        <dbReference type="ChEBI" id="CHEBI:58017"/>
        <dbReference type="ChEBI" id="CHEBI:58359"/>
        <dbReference type="ChEBI" id="CHEBI:58681"/>
        <dbReference type="EC" id="2.4.2.14"/>
    </reaction>
</comment>
<evidence type="ECO:0000313" key="13">
    <source>
        <dbReference type="EMBL" id="RFT16912.1"/>
    </source>
</evidence>
<comment type="cofactor">
    <cofactor evidence="7 10">
        <name>Mg(2+)</name>
        <dbReference type="ChEBI" id="CHEBI:18420"/>
    </cofactor>
    <text evidence="7 10">Binds 1 Mg(2+) ion per subunit.</text>
</comment>
<dbReference type="EMBL" id="QUAH01000001">
    <property type="protein sequence ID" value="RFT16912.1"/>
    <property type="molecule type" value="Genomic_DNA"/>
</dbReference>
<feature type="domain" description="Glutamine amidotransferase type-2" evidence="12">
    <location>
        <begin position="2"/>
        <end position="233"/>
    </location>
</feature>
<dbReference type="UniPathway" id="UPA00074">
    <property type="reaction ID" value="UER00124"/>
</dbReference>
<dbReference type="InterPro" id="IPR029055">
    <property type="entry name" value="Ntn_hydrolases_N"/>
</dbReference>
<evidence type="ECO:0000256" key="5">
    <source>
        <dbReference type="ARBA" id="ARBA00022755"/>
    </source>
</evidence>
<dbReference type="SUPFAM" id="SSF53271">
    <property type="entry name" value="PRTase-like"/>
    <property type="match status" value="1"/>
</dbReference>
<proteinExistence type="inferred from homology"/>
<dbReference type="PIRSF" id="PIRSF000485">
    <property type="entry name" value="Amd_phspho_trans"/>
    <property type="match status" value="1"/>
</dbReference>
<dbReference type="PANTHER" id="PTHR11907">
    <property type="entry name" value="AMIDOPHOSPHORIBOSYLTRANSFERASE"/>
    <property type="match status" value="1"/>
</dbReference>
<dbReference type="CDD" id="cd06223">
    <property type="entry name" value="PRTases_typeI"/>
    <property type="match status" value="1"/>
</dbReference>
<dbReference type="GO" id="GO:0051539">
    <property type="term" value="F:4 iron, 4 sulfur cluster binding"/>
    <property type="evidence" value="ECO:0007669"/>
    <property type="project" value="UniProtKB-KW"/>
</dbReference>
<dbReference type="GO" id="GO:0004044">
    <property type="term" value="F:amidophosphoribosyltransferase activity"/>
    <property type="evidence" value="ECO:0007669"/>
    <property type="project" value="UniProtKB-UniRule"/>
</dbReference>
<evidence type="ECO:0000259" key="12">
    <source>
        <dbReference type="PROSITE" id="PS51278"/>
    </source>
</evidence>
<evidence type="ECO:0000256" key="3">
    <source>
        <dbReference type="ARBA" id="ARBA00022676"/>
    </source>
</evidence>
<feature type="binding site" evidence="7 11">
    <location>
        <position position="398"/>
    </location>
    <ligand>
        <name>[4Fe-4S] cluster</name>
        <dbReference type="ChEBI" id="CHEBI:49883"/>
    </ligand>
</feature>
<evidence type="ECO:0000256" key="11">
    <source>
        <dbReference type="PIRSR" id="PIRSR000485-3"/>
    </source>
</evidence>
<evidence type="ECO:0000256" key="10">
    <source>
        <dbReference type="PIRSR" id="PIRSR000485-2"/>
    </source>
</evidence>
<comment type="pathway">
    <text evidence="1 7 8">Purine metabolism; IMP biosynthesis via de novo pathway; N(1)-(5-phospho-D-ribosyl)glycinamide from 5-phospho-alpha-D-ribose 1-diphosphate: step 1/2.</text>
</comment>
<dbReference type="Gene3D" id="3.40.50.2020">
    <property type="match status" value="1"/>
</dbReference>
<accession>A0A3E2BQK0</accession>
<dbReference type="Pfam" id="PF00156">
    <property type="entry name" value="Pribosyltran"/>
    <property type="match status" value="1"/>
</dbReference>
<feature type="binding site" evidence="7 10">
    <location>
        <position position="299"/>
    </location>
    <ligand>
        <name>Mg(2+)</name>
        <dbReference type="ChEBI" id="CHEBI:18420"/>
    </ligand>
</feature>
<feature type="binding site" evidence="7 11">
    <location>
        <position position="455"/>
    </location>
    <ligand>
        <name>[4Fe-4S] cluster</name>
        <dbReference type="ChEBI" id="CHEBI:49883"/>
    </ligand>
</feature>
<feature type="binding site" evidence="7 10">
    <location>
        <position position="361"/>
    </location>
    <ligand>
        <name>Mg(2+)</name>
        <dbReference type="ChEBI" id="CHEBI:18420"/>
    </ligand>
</feature>
<name>A0A3E2BQK0_9BACT</name>
<keyword evidence="7" id="KW-0004">4Fe-4S</keyword>
<feature type="binding site" evidence="7 11">
    <location>
        <position position="452"/>
    </location>
    <ligand>
        <name>[4Fe-4S] cluster</name>
        <dbReference type="ChEBI" id="CHEBI:49883"/>
    </ligand>
</feature>
<gene>
    <name evidence="7" type="primary">purF</name>
    <name evidence="13" type="ORF">OP8BY_0854</name>
</gene>
<keyword evidence="7 10" id="KW-0460">Magnesium</keyword>
<dbReference type="SUPFAM" id="SSF56235">
    <property type="entry name" value="N-terminal nucleophile aminohydrolases (Ntn hydrolases)"/>
    <property type="match status" value="1"/>
</dbReference>
<organism evidence="13 14">
    <name type="scientific">Candidatus Saccharicenans subterraneus</name>
    <dbReference type="NCBI Taxonomy" id="2508984"/>
    <lineage>
        <taxon>Bacteria</taxon>
        <taxon>Candidatus Aminicenantota</taxon>
        <taxon>Candidatus Aminicenantia</taxon>
        <taxon>Candidatus Aminicenantales</taxon>
        <taxon>Candidatus Saccharicenantaceae</taxon>
        <taxon>Candidatus Saccharicenans</taxon>
    </lineage>
</organism>
<dbReference type="GO" id="GO:0000287">
    <property type="term" value="F:magnesium ion binding"/>
    <property type="evidence" value="ECO:0007669"/>
    <property type="project" value="UniProtKB-UniRule"/>
</dbReference>
<protein>
    <recommendedName>
        <fullName evidence="7">Amidophosphoribosyltransferase</fullName>
        <shortName evidence="7">ATase</shortName>
        <ecNumber evidence="7">2.4.2.14</ecNumber>
    </recommendedName>
    <alternativeName>
        <fullName evidence="7">Glutamine phosphoribosylpyrophosphate amidotransferase</fullName>
        <shortName evidence="7">GPATase</shortName>
    </alternativeName>
</protein>